<evidence type="ECO:0000256" key="9">
    <source>
        <dbReference type="SAM" id="SignalP"/>
    </source>
</evidence>
<dbReference type="Pfam" id="PF14558">
    <property type="entry name" value="TRP_N"/>
    <property type="match status" value="1"/>
</dbReference>
<dbReference type="InterPro" id="IPR032800">
    <property type="entry name" value="TRP_N"/>
</dbReference>
<dbReference type="AlphaFoldDB" id="A0A4Z1P344"/>
<keyword evidence="4 9" id="KW-0732">Signal</keyword>
<dbReference type="Pfam" id="PF06011">
    <property type="entry name" value="TRP"/>
    <property type="match status" value="1"/>
</dbReference>
<keyword evidence="3 8" id="KW-0812">Transmembrane</keyword>
<dbReference type="OrthoDB" id="5212126at2759"/>
<keyword evidence="5 8" id="KW-1133">Transmembrane helix</keyword>
<gene>
    <name evidence="11" type="ORF">E6O75_ATG02251</name>
</gene>
<evidence type="ECO:0000313" key="11">
    <source>
        <dbReference type="EMBL" id="TID23077.1"/>
    </source>
</evidence>
<dbReference type="PANTHER" id="PTHR31145">
    <property type="entry name" value="INTEGRAL MEMBRANE PROTEIN (AFU_ORTHOLOGUE AFUA_7G01610)"/>
    <property type="match status" value="1"/>
</dbReference>
<feature type="transmembrane region" description="Helical" evidence="8">
    <location>
        <begin position="504"/>
        <end position="521"/>
    </location>
</feature>
<dbReference type="PANTHER" id="PTHR31145:SF2">
    <property type="entry name" value="FLAVIN CARRIER PROTEIN 2"/>
    <property type="match status" value="1"/>
</dbReference>
<evidence type="ECO:0000256" key="6">
    <source>
        <dbReference type="ARBA" id="ARBA00023136"/>
    </source>
</evidence>
<sequence length="783" mass="86638">MAFPSWRLLPLLWTILCLLGSGHAVKLFQSTSLNNCMKGSAFSASLFRVAFTPNNRTLTYNVKGFSEIQANVVLDVKVWIYGYELKLDALKKPFDPCEPTPDPKTGKDAPKFAGLCPMNAADLEMNSNFVMDPPKSKDDENDILKKIPAVGFFVPDLDIKAHIWINDTRTSKPLACLEVDLSNGQTVHQSGVAWSIALIVLLSLVSSAVISGLGHSNTASHIAANALALFGYFQALALIGMVAVTTPPIVRAWTQNFQWSMGIIRVDFLQRLATWYQRATGGKPSIYISGLDTTSVQVLKRAVVVNSKYANLKSLVVKGIERVGFVGNIELTNIFFTSYLFFVIFIVFTTIGVLLFKHGCELLIRMGKMRPEKFHEFRNGWRVILKGILFRIVLITFPQMVVMCFWEITRRDSPGQVVLATTSVLAVIVCLGLASLKVWTYARRSIELHQNPAYILYSDMTILNKWGFLYIQFKAQMYFFIIPMLLYTFIKSLFIGLAQGSGKTQSVALVVLELAMLIAISTMRPFMDKKTNIFNIAIAAVNFINVTFLLFFTGVFGIPPLGIGIMGVLFFLLNVVFALVIILMVVWTSMSAIISKNPETRYQPMRDDRNSFVKSRNDFTTELDALGATARGDAGLRRTPLDDGTVPAVYNLRKEEFDPSASRQGLSRFAETGFGKEVGKDFSKDFGASHDSFSAVSAMSSTGSLQQQRTSHAALLPAAHTNPHPRSPLPDSGFRSPLGSPRIQTQSPLSRAASPLESPRIQTQSPLSRSASPANFWKQGVGY</sequence>
<dbReference type="Proteomes" id="UP000298493">
    <property type="component" value="Unassembled WGS sequence"/>
</dbReference>
<evidence type="ECO:0000256" key="4">
    <source>
        <dbReference type="ARBA" id="ARBA00022729"/>
    </source>
</evidence>
<feature type="transmembrane region" description="Helical" evidence="8">
    <location>
        <begin position="563"/>
        <end position="587"/>
    </location>
</feature>
<dbReference type="InterPro" id="IPR040241">
    <property type="entry name" value="TRP_Flc/Pkd2-like"/>
</dbReference>
<evidence type="ECO:0000313" key="12">
    <source>
        <dbReference type="Proteomes" id="UP000298493"/>
    </source>
</evidence>
<proteinExistence type="inferred from homology"/>
<evidence type="ECO:0000256" key="5">
    <source>
        <dbReference type="ARBA" id="ARBA00022989"/>
    </source>
</evidence>
<feature type="compositionally biased region" description="Polar residues" evidence="7">
    <location>
        <begin position="760"/>
        <end position="773"/>
    </location>
</feature>
<comment type="caution">
    <text evidence="11">The sequence shown here is derived from an EMBL/GenBank/DDBJ whole genome shotgun (WGS) entry which is preliminary data.</text>
</comment>
<feature type="transmembrane region" description="Helical" evidence="8">
    <location>
        <begin position="222"/>
        <end position="244"/>
    </location>
</feature>
<dbReference type="InterPro" id="IPR010308">
    <property type="entry name" value="TRP_C"/>
</dbReference>
<comment type="similarity">
    <text evidence="2">Belongs to the transient receptor potential (TRP) ion channel family.</text>
</comment>
<evidence type="ECO:0000256" key="7">
    <source>
        <dbReference type="SAM" id="MobiDB-lite"/>
    </source>
</evidence>
<organism evidence="11 12">
    <name type="scientific">Venturia nashicola</name>
    <dbReference type="NCBI Taxonomy" id="86259"/>
    <lineage>
        <taxon>Eukaryota</taxon>
        <taxon>Fungi</taxon>
        <taxon>Dikarya</taxon>
        <taxon>Ascomycota</taxon>
        <taxon>Pezizomycotina</taxon>
        <taxon>Dothideomycetes</taxon>
        <taxon>Pleosporomycetidae</taxon>
        <taxon>Venturiales</taxon>
        <taxon>Venturiaceae</taxon>
        <taxon>Venturia</taxon>
    </lineage>
</organism>
<feature type="transmembrane region" description="Helical" evidence="8">
    <location>
        <begin position="334"/>
        <end position="356"/>
    </location>
</feature>
<dbReference type="SMART" id="SM01320">
    <property type="entry name" value="TRP_N"/>
    <property type="match status" value="1"/>
</dbReference>
<feature type="domain" description="ML-like" evidence="10">
    <location>
        <begin position="26"/>
        <end position="188"/>
    </location>
</feature>
<evidence type="ECO:0000256" key="3">
    <source>
        <dbReference type="ARBA" id="ARBA00022692"/>
    </source>
</evidence>
<dbReference type="EMBL" id="SNSC02000007">
    <property type="protein sequence ID" value="TID23077.1"/>
    <property type="molecule type" value="Genomic_DNA"/>
</dbReference>
<reference evidence="11 12" key="1">
    <citation type="submission" date="2019-04" db="EMBL/GenBank/DDBJ databases">
        <title>High contiguity whole genome sequence and gene annotation resource for two Venturia nashicola isolates.</title>
        <authorList>
            <person name="Prokchorchik M."/>
            <person name="Won K."/>
            <person name="Lee Y."/>
            <person name="Choi E.D."/>
            <person name="Segonzac C."/>
            <person name="Sohn K.H."/>
        </authorList>
    </citation>
    <scope>NUCLEOTIDE SEQUENCE [LARGE SCALE GENOMIC DNA]</scope>
    <source>
        <strain evidence="11 12">PRI2</strain>
    </source>
</reference>
<evidence type="ECO:0000256" key="1">
    <source>
        <dbReference type="ARBA" id="ARBA00004141"/>
    </source>
</evidence>
<feature type="chain" id="PRO_5021270437" evidence="9">
    <location>
        <begin position="25"/>
        <end position="783"/>
    </location>
</feature>
<feature type="signal peptide" evidence="9">
    <location>
        <begin position="1"/>
        <end position="24"/>
    </location>
</feature>
<comment type="subcellular location">
    <subcellularLocation>
        <location evidence="1">Membrane</location>
        <topology evidence="1">Multi-pass membrane protein</topology>
    </subcellularLocation>
</comment>
<protein>
    <submittedName>
        <fullName evidence="11">Putative duf907 domain protein</fullName>
    </submittedName>
</protein>
<evidence type="ECO:0000256" key="2">
    <source>
        <dbReference type="ARBA" id="ARBA00010642"/>
    </source>
</evidence>
<keyword evidence="6 8" id="KW-0472">Membrane</keyword>
<dbReference type="STRING" id="86259.A0A4Z1P344"/>
<accession>A0A4Z1P344</accession>
<evidence type="ECO:0000256" key="8">
    <source>
        <dbReference type="SAM" id="Phobius"/>
    </source>
</evidence>
<feature type="transmembrane region" description="Helical" evidence="8">
    <location>
        <begin position="478"/>
        <end position="498"/>
    </location>
</feature>
<dbReference type="GO" id="GO:0009272">
    <property type="term" value="P:fungal-type cell wall biogenesis"/>
    <property type="evidence" value="ECO:0007669"/>
    <property type="project" value="TreeGrafter"/>
</dbReference>
<keyword evidence="12" id="KW-1185">Reference proteome</keyword>
<feature type="transmembrane region" description="Helical" evidence="8">
    <location>
        <begin position="533"/>
        <end position="557"/>
    </location>
</feature>
<dbReference type="GO" id="GO:0055085">
    <property type="term" value="P:transmembrane transport"/>
    <property type="evidence" value="ECO:0007669"/>
    <property type="project" value="TreeGrafter"/>
</dbReference>
<feature type="region of interest" description="Disordered" evidence="7">
    <location>
        <begin position="718"/>
        <end position="783"/>
    </location>
</feature>
<evidence type="ECO:0000259" key="10">
    <source>
        <dbReference type="SMART" id="SM01320"/>
    </source>
</evidence>
<dbReference type="GO" id="GO:0016020">
    <property type="term" value="C:membrane"/>
    <property type="evidence" value="ECO:0007669"/>
    <property type="project" value="UniProtKB-SubCell"/>
</dbReference>
<feature type="transmembrane region" description="Helical" evidence="8">
    <location>
        <begin position="388"/>
        <end position="409"/>
    </location>
</feature>
<name>A0A4Z1P344_9PEZI</name>
<feature type="transmembrane region" description="Helical" evidence="8">
    <location>
        <begin position="415"/>
        <end position="436"/>
    </location>
</feature>
<feature type="transmembrane region" description="Helical" evidence="8">
    <location>
        <begin position="191"/>
        <end position="210"/>
    </location>
</feature>